<comment type="similarity">
    <text evidence="2 5">Belongs to the CDP-alcohol phosphatidyltransferase class-I family.</text>
</comment>
<evidence type="ECO:0000256" key="3">
    <source>
        <dbReference type="ARBA" id="ARBA00022679"/>
    </source>
</evidence>
<feature type="transmembrane region" description="Helical" evidence="6">
    <location>
        <begin position="243"/>
        <end position="261"/>
    </location>
</feature>
<evidence type="ECO:0000256" key="1">
    <source>
        <dbReference type="ARBA" id="ARBA00004370"/>
    </source>
</evidence>
<dbReference type="EMBL" id="BT121807">
    <property type="protein sequence ID" value="ADD38737.1"/>
    <property type="molecule type" value="mRNA"/>
</dbReference>
<sequence>MYGLKESQLLNLKKHKYSTVNISLLDPLFQIWWNTVIHYVPLWVAPNLLTIVGLIVNALTSLILVFETNCATTEAPGYAWYLCALGLFIYQTLDAIDGKQARRTNTTSSLGELFDHGCDSITTIFISISAGCCFRLGKEPELLFFQCVFCCLLFYSTHWDAYITRTVLFGKFDVTECQTGLMLLLVASGMFGIQIWEYSVISNWTLKGICIYTCVILGVYNLITKLYSIITGYRSNNMTLVGAFRPLVPLLVFMLFFVMYIKLDIVKQDPLKIIFGFHFLFSKLNNTLIVSHMSKHPMNIKIFVLLSPLVILFGNMLGVDTGLSSLIFLIITFTDLMIYNARICQQLCNYLNIYLFKI</sequence>
<dbReference type="OrthoDB" id="196717at2759"/>
<organism evidence="7">
    <name type="scientific">Lepeophtheirus salmonis</name>
    <name type="common">Salmon louse</name>
    <name type="synonym">Caligus salmonis</name>
    <dbReference type="NCBI Taxonomy" id="72036"/>
    <lineage>
        <taxon>Eukaryota</taxon>
        <taxon>Metazoa</taxon>
        <taxon>Ecdysozoa</taxon>
        <taxon>Arthropoda</taxon>
        <taxon>Crustacea</taxon>
        <taxon>Multicrustacea</taxon>
        <taxon>Hexanauplia</taxon>
        <taxon>Copepoda</taxon>
        <taxon>Siphonostomatoida</taxon>
        <taxon>Caligidae</taxon>
        <taxon>Lepeophtheirus</taxon>
    </lineage>
</organism>
<dbReference type="AlphaFoldDB" id="D3PJK1"/>
<dbReference type="InterPro" id="IPR043130">
    <property type="entry name" value="CDP-OH_PTrfase_TM_dom"/>
</dbReference>
<dbReference type="GO" id="GO:0004142">
    <property type="term" value="F:diacylglycerol cholinephosphotransferase activity"/>
    <property type="evidence" value="ECO:0007669"/>
    <property type="project" value="TreeGrafter"/>
</dbReference>
<dbReference type="PROSITE" id="PS00379">
    <property type="entry name" value="CDP_ALCOHOL_P_TRANSF"/>
    <property type="match status" value="1"/>
</dbReference>
<keyword evidence="6" id="KW-0812">Transmembrane</keyword>
<proteinExistence type="evidence at transcript level"/>
<keyword evidence="3 5" id="KW-0808">Transferase</keyword>
<dbReference type="PANTHER" id="PTHR10414:SF37">
    <property type="entry name" value="BB IN A BOXCAR, ISOFORM C"/>
    <property type="match status" value="1"/>
</dbReference>
<accession>D3PJK1</accession>
<feature type="transmembrane region" description="Helical" evidence="6">
    <location>
        <begin position="204"/>
        <end position="223"/>
    </location>
</feature>
<evidence type="ECO:0000256" key="6">
    <source>
        <dbReference type="SAM" id="Phobius"/>
    </source>
</evidence>
<keyword evidence="4 6" id="KW-0472">Membrane</keyword>
<protein>
    <submittedName>
        <fullName evidence="7">Cholinephosphotransferase 1</fullName>
    </submittedName>
</protein>
<dbReference type="PIRSF" id="PIRSF015665">
    <property type="entry name" value="CHOPT"/>
    <property type="match status" value="1"/>
</dbReference>
<dbReference type="PANTHER" id="PTHR10414">
    <property type="entry name" value="ETHANOLAMINEPHOSPHOTRANSFERASE"/>
    <property type="match status" value="1"/>
</dbReference>
<feature type="transmembrane region" description="Helical" evidence="6">
    <location>
        <begin position="143"/>
        <end position="159"/>
    </location>
</feature>
<dbReference type="Pfam" id="PF01066">
    <property type="entry name" value="CDP-OH_P_transf"/>
    <property type="match status" value="1"/>
</dbReference>
<dbReference type="InterPro" id="IPR014472">
    <property type="entry name" value="CHOPT"/>
</dbReference>
<name>D3PJK1_LEPSM</name>
<evidence type="ECO:0000256" key="5">
    <source>
        <dbReference type="RuleBase" id="RU003750"/>
    </source>
</evidence>
<dbReference type="OMA" id="RYASGVC"/>
<evidence type="ECO:0000256" key="2">
    <source>
        <dbReference type="ARBA" id="ARBA00010441"/>
    </source>
</evidence>
<feature type="transmembrane region" description="Helical" evidence="6">
    <location>
        <begin position="48"/>
        <end position="66"/>
    </location>
</feature>
<dbReference type="InterPro" id="IPR048254">
    <property type="entry name" value="CDP_ALCOHOL_P_TRANSF_CS"/>
</dbReference>
<dbReference type="GO" id="GO:0006646">
    <property type="term" value="P:phosphatidylethanolamine biosynthetic process"/>
    <property type="evidence" value="ECO:0007669"/>
    <property type="project" value="TreeGrafter"/>
</dbReference>
<comment type="subcellular location">
    <subcellularLocation>
        <location evidence="1">Membrane</location>
    </subcellularLocation>
</comment>
<gene>
    <name evidence="7" type="primary">CHPT1</name>
</gene>
<feature type="transmembrane region" description="Helical" evidence="6">
    <location>
        <begin position="180"/>
        <end position="198"/>
    </location>
</feature>
<dbReference type="Gene3D" id="1.20.120.1760">
    <property type="match status" value="1"/>
</dbReference>
<dbReference type="GO" id="GO:0005794">
    <property type="term" value="C:Golgi apparatus"/>
    <property type="evidence" value="ECO:0007669"/>
    <property type="project" value="TreeGrafter"/>
</dbReference>
<dbReference type="InterPro" id="IPR000462">
    <property type="entry name" value="CDP-OH_P_trans"/>
</dbReference>
<reference evidence="7" key="1">
    <citation type="submission" date="2010-03" db="EMBL/GenBank/DDBJ databases">
        <title>Atlantic Lepeophtheirus salmonis ESTs and full-length cDNAs.</title>
        <authorList>
            <person name="Yasuike M."/>
            <person name="von Schalburg K."/>
            <person name="Cooper G."/>
            <person name="Leong J."/>
            <person name="Nilsen F."/>
            <person name="Jones S.R.M."/>
            <person name="Koop B.F."/>
        </authorList>
    </citation>
    <scope>NUCLEOTIDE SEQUENCE</scope>
    <source>
        <strain evidence="7">Atlantic form</strain>
        <tissue evidence="7">Mixed tissue</tissue>
    </source>
</reference>
<dbReference type="GO" id="GO:0004307">
    <property type="term" value="F:ethanolaminephosphotransferase activity"/>
    <property type="evidence" value="ECO:0007669"/>
    <property type="project" value="TreeGrafter"/>
</dbReference>
<dbReference type="GO" id="GO:0005789">
    <property type="term" value="C:endoplasmic reticulum membrane"/>
    <property type="evidence" value="ECO:0007669"/>
    <property type="project" value="TreeGrafter"/>
</dbReference>
<keyword evidence="6" id="KW-1133">Transmembrane helix</keyword>
<feature type="transmembrane region" description="Helical" evidence="6">
    <location>
        <begin position="273"/>
        <end position="291"/>
    </location>
</feature>
<evidence type="ECO:0000256" key="4">
    <source>
        <dbReference type="ARBA" id="ARBA00023136"/>
    </source>
</evidence>
<evidence type="ECO:0000313" key="7">
    <source>
        <dbReference type="EMBL" id="ADD38737.1"/>
    </source>
</evidence>